<organism evidence="3 4">
    <name type="scientific">Terasakiella brassicae</name>
    <dbReference type="NCBI Taxonomy" id="1634917"/>
    <lineage>
        <taxon>Bacteria</taxon>
        <taxon>Pseudomonadati</taxon>
        <taxon>Pseudomonadota</taxon>
        <taxon>Alphaproteobacteria</taxon>
        <taxon>Rhodospirillales</taxon>
        <taxon>Terasakiellaceae</taxon>
        <taxon>Terasakiella</taxon>
    </lineage>
</organism>
<dbReference type="CDD" id="cd07813">
    <property type="entry name" value="COQ10p_like"/>
    <property type="match status" value="1"/>
</dbReference>
<name>A0A917C369_9PROT</name>
<comment type="caution">
    <text evidence="3">The sequence shown here is derived from an EMBL/GenBank/DDBJ whole genome shotgun (WGS) entry which is preliminary data.</text>
</comment>
<dbReference type="Gene3D" id="3.30.530.20">
    <property type="match status" value="1"/>
</dbReference>
<dbReference type="InterPro" id="IPR023393">
    <property type="entry name" value="START-like_dom_sf"/>
</dbReference>
<dbReference type="EMBL" id="BMHV01000015">
    <property type="protein sequence ID" value="GGF67841.1"/>
    <property type="molecule type" value="Genomic_DNA"/>
</dbReference>
<protein>
    <submittedName>
        <fullName evidence="3">Ubiquinone-binding protein</fullName>
    </submittedName>
</protein>
<keyword evidence="4" id="KW-1185">Reference proteome</keyword>
<dbReference type="PANTHER" id="PTHR12901:SF10">
    <property type="entry name" value="COENZYME Q-BINDING PROTEIN COQ10, MITOCHONDRIAL"/>
    <property type="match status" value="1"/>
</dbReference>
<evidence type="ECO:0000256" key="1">
    <source>
        <dbReference type="ARBA" id="ARBA00008918"/>
    </source>
</evidence>
<feature type="domain" description="Coenzyme Q-binding protein COQ10 START" evidence="2">
    <location>
        <begin position="11"/>
        <end position="134"/>
    </location>
</feature>
<dbReference type="RefSeq" id="WP_188665070.1">
    <property type="nucleotide sequence ID" value="NZ_BMHV01000015.1"/>
</dbReference>
<dbReference type="InterPro" id="IPR044996">
    <property type="entry name" value="COQ10-like"/>
</dbReference>
<dbReference type="Pfam" id="PF03364">
    <property type="entry name" value="Polyketide_cyc"/>
    <property type="match status" value="1"/>
</dbReference>
<accession>A0A917C369</accession>
<reference evidence="3" key="2">
    <citation type="submission" date="2020-09" db="EMBL/GenBank/DDBJ databases">
        <authorList>
            <person name="Sun Q."/>
            <person name="Zhou Y."/>
        </authorList>
    </citation>
    <scope>NUCLEOTIDE SEQUENCE</scope>
    <source>
        <strain evidence="3">CGMCC 1.15254</strain>
    </source>
</reference>
<dbReference type="AlphaFoldDB" id="A0A917C369"/>
<proteinExistence type="inferred from homology"/>
<keyword evidence="3" id="KW-0830">Ubiquinone</keyword>
<dbReference type="Proteomes" id="UP000632498">
    <property type="component" value="Unassembled WGS sequence"/>
</dbReference>
<dbReference type="InterPro" id="IPR005031">
    <property type="entry name" value="COQ10_START"/>
</dbReference>
<evidence type="ECO:0000313" key="3">
    <source>
        <dbReference type="EMBL" id="GGF67841.1"/>
    </source>
</evidence>
<dbReference type="PANTHER" id="PTHR12901">
    <property type="entry name" value="SPERM PROTEIN HOMOLOG"/>
    <property type="match status" value="1"/>
</dbReference>
<reference evidence="3" key="1">
    <citation type="journal article" date="2014" name="Int. J. Syst. Evol. Microbiol.">
        <title>Complete genome sequence of Corynebacterium casei LMG S-19264T (=DSM 44701T), isolated from a smear-ripened cheese.</title>
        <authorList>
            <consortium name="US DOE Joint Genome Institute (JGI-PGF)"/>
            <person name="Walter F."/>
            <person name="Albersmeier A."/>
            <person name="Kalinowski J."/>
            <person name="Ruckert C."/>
        </authorList>
    </citation>
    <scope>NUCLEOTIDE SEQUENCE</scope>
    <source>
        <strain evidence="3">CGMCC 1.15254</strain>
    </source>
</reference>
<dbReference type="GO" id="GO:0045333">
    <property type="term" value="P:cellular respiration"/>
    <property type="evidence" value="ECO:0007669"/>
    <property type="project" value="InterPro"/>
</dbReference>
<evidence type="ECO:0000313" key="4">
    <source>
        <dbReference type="Proteomes" id="UP000632498"/>
    </source>
</evidence>
<dbReference type="SUPFAM" id="SSF55961">
    <property type="entry name" value="Bet v1-like"/>
    <property type="match status" value="1"/>
</dbReference>
<dbReference type="GO" id="GO:0048039">
    <property type="term" value="F:ubiquinone binding"/>
    <property type="evidence" value="ECO:0007669"/>
    <property type="project" value="InterPro"/>
</dbReference>
<evidence type="ECO:0000259" key="2">
    <source>
        <dbReference type="Pfam" id="PF03364"/>
    </source>
</evidence>
<sequence length="148" mass="17199">MIREKRKLVAPYPSALLFQIAADVENYPTFLPHCIAARIKEKSPTGWRVENLYRWGPVSYKFITFAQLQPEQSIHIMADPKDRIKLDVLWKFTPIDEDQTDVFFEIGFESRIPILEKLVHAILGDIAQQTERAFLKRAEYLIKANPLA</sequence>
<comment type="similarity">
    <text evidence="1">Belongs to the ribosome association toxin RatA family.</text>
</comment>
<gene>
    <name evidence="3" type="ORF">GCM10011332_22470</name>
</gene>